<dbReference type="Pfam" id="PF04964">
    <property type="entry name" value="Flp_Fap"/>
    <property type="match status" value="1"/>
</dbReference>
<keyword evidence="1" id="KW-0812">Transmembrane</keyword>
<name>A0AAU7KW47_9GAMM</name>
<sequence length="80" mass="8434">MKVFQRFSPGEAAPVRKISTLNHPRYRGQRGASAIEYAIILAVIGVAIVLSVQSGVMDSITDLLDTQISGITDSGDGDGT</sequence>
<feature type="transmembrane region" description="Helical" evidence="1">
    <location>
        <begin position="34"/>
        <end position="56"/>
    </location>
</feature>
<dbReference type="EMBL" id="CP098828">
    <property type="protein sequence ID" value="XBO75580.1"/>
    <property type="molecule type" value="Genomic_DNA"/>
</dbReference>
<evidence type="ECO:0000313" key="2">
    <source>
        <dbReference type="EMBL" id="XBO75580.1"/>
    </source>
</evidence>
<proteinExistence type="predicted"/>
<accession>A0AAU7KW47</accession>
<dbReference type="RefSeq" id="WP_348815234.1">
    <property type="nucleotide sequence ID" value="NZ_CP098828.1"/>
</dbReference>
<protein>
    <submittedName>
        <fullName evidence="2">Flp family type IVb pilin</fullName>
    </submittedName>
</protein>
<evidence type="ECO:0000256" key="1">
    <source>
        <dbReference type="SAM" id="Phobius"/>
    </source>
</evidence>
<dbReference type="AlphaFoldDB" id="A0AAU7KW47"/>
<keyword evidence="1" id="KW-1133">Transmembrane helix</keyword>
<keyword evidence="1" id="KW-0472">Membrane</keyword>
<gene>
    <name evidence="2" type="ORF">NFG57_01985</name>
</gene>
<organism evidence="2">
    <name type="scientific">Halomonas sp. H10-59</name>
    <dbReference type="NCBI Taxonomy" id="2950874"/>
    <lineage>
        <taxon>Bacteria</taxon>
        <taxon>Pseudomonadati</taxon>
        <taxon>Pseudomonadota</taxon>
        <taxon>Gammaproteobacteria</taxon>
        <taxon>Oceanospirillales</taxon>
        <taxon>Halomonadaceae</taxon>
        <taxon>Halomonas</taxon>
    </lineage>
</organism>
<reference evidence="2" key="1">
    <citation type="submission" date="2022-06" db="EMBL/GenBank/DDBJ databases">
        <title>A novel DMS-producing enzyme.</title>
        <authorList>
            <person name="Zhang Y."/>
        </authorList>
    </citation>
    <scope>NUCLEOTIDE SEQUENCE</scope>
    <source>
        <strain evidence="2">H10-59</strain>
    </source>
</reference>
<dbReference type="InterPro" id="IPR007047">
    <property type="entry name" value="Flp_Fap"/>
</dbReference>